<evidence type="ECO:0000256" key="1">
    <source>
        <dbReference type="SAM" id="MobiDB-lite"/>
    </source>
</evidence>
<dbReference type="Gene3D" id="1.25.40.10">
    <property type="entry name" value="Tetratricopeptide repeat domain"/>
    <property type="match status" value="1"/>
</dbReference>
<dbReference type="PANTHER" id="PTHR47697">
    <property type="entry name" value="OS03G0340700 PROTEIN"/>
    <property type="match status" value="1"/>
</dbReference>
<accession>A0A1D1XKJ9</accession>
<feature type="compositionally biased region" description="Polar residues" evidence="1">
    <location>
        <begin position="142"/>
        <end position="154"/>
    </location>
</feature>
<dbReference type="SMART" id="SM00028">
    <property type="entry name" value="TPR"/>
    <property type="match status" value="3"/>
</dbReference>
<evidence type="ECO:0000313" key="2">
    <source>
        <dbReference type="EMBL" id="JAT42923.1"/>
    </source>
</evidence>
<dbReference type="EMBL" id="GDJX01025013">
    <property type="protein sequence ID" value="JAT42923.1"/>
    <property type="molecule type" value="Transcribed_RNA"/>
</dbReference>
<feature type="compositionally biased region" description="Low complexity" evidence="1">
    <location>
        <begin position="299"/>
        <end position="317"/>
    </location>
</feature>
<sequence>SSSSSSSASLKNYEFDFGLGTGFSNRGSSRPLRDQKNPSPSPSRPPFSFAAPAASAPNKPSWTHQPSPGAAAAPAHRSTLSNPTSMAGDIFGKSWSSAAPGRGGGGGIPAKDPNLFGDLLGSALGQAKGGGGSGNVPLKSAPTRNSYSMGSLSDSLPKAATGGSHPGKNPNSRGSADNLGNHHFPATASNIGTTIGNSRGGQPMNSSGVAAGARKDPFGSLVDFGSKKSANPSPAANSGFTNTTGGGDGTFGAFQNSTTNPKMAGMDAKFDDFGMPPVQDLPSQPSVGVDPLEMLFSSTGSSGAAAAPSAQGSGSQPFEANDWDLGSDFGGHDSGGTTTELEGLPPPPVGVTSSMAKDKGLENQKQGQFADAIKWLSWSVVLLEKSGDTSAIIEALACRASCFKEVGEYKKAVADCSKVLEHDSTNVTVLLQRALLYESTEKYKLGAEDLRAVLKIDPGNRLAKSTIHRLTQMAS</sequence>
<feature type="compositionally biased region" description="Polar residues" evidence="1">
    <location>
        <begin position="187"/>
        <end position="197"/>
    </location>
</feature>
<feature type="region of interest" description="Disordered" evidence="1">
    <location>
        <begin position="127"/>
        <end position="244"/>
    </location>
</feature>
<organism evidence="2">
    <name type="scientific">Anthurium amnicola</name>
    <dbReference type="NCBI Taxonomy" id="1678845"/>
    <lineage>
        <taxon>Eukaryota</taxon>
        <taxon>Viridiplantae</taxon>
        <taxon>Streptophyta</taxon>
        <taxon>Embryophyta</taxon>
        <taxon>Tracheophyta</taxon>
        <taxon>Spermatophyta</taxon>
        <taxon>Magnoliopsida</taxon>
        <taxon>Liliopsida</taxon>
        <taxon>Araceae</taxon>
        <taxon>Pothoideae</taxon>
        <taxon>Potheae</taxon>
        <taxon>Anthurium</taxon>
    </lineage>
</organism>
<dbReference type="InterPro" id="IPR019734">
    <property type="entry name" value="TPR_rpt"/>
</dbReference>
<name>A0A1D1XKJ9_9ARAE</name>
<dbReference type="SUPFAM" id="SSF48452">
    <property type="entry name" value="TPR-like"/>
    <property type="match status" value="1"/>
</dbReference>
<dbReference type="InterPro" id="IPR011990">
    <property type="entry name" value="TPR-like_helical_dom_sf"/>
</dbReference>
<feature type="region of interest" description="Disordered" evidence="1">
    <location>
        <begin position="299"/>
        <end position="348"/>
    </location>
</feature>
<feature type="non-terminal residue" evidence="2">
    <location>
        <position position="1"/>
    </location>
</feature>
<dbReference type="SMR" id="A0A1D1XKJ9"/>
<protein>
    <submittedName>
        <fullName evidence="2">Sperm-associated antigen 1</fullName>
    </submittedName>
</protein>
<gene>
    <name evidence="2" type="primary">Spag1_3</name>
    <name evidence="2" type="ORF">g.100019</name>
</gene>
<feature type="compositionally biased region" description="Low complexity" evidence="1">
    <location>
        <begin position="46"/>
        <end position="61"/>
    </location>
</feature>
<reference evidence="2" key="1">
    <citation type="submission" date="2015-07" db="EMBL/GenBank/DDBJ databases">
        <title>Transcriptome Assembly of Anthurium amnicola.</title>
        <authorList>
            <person name="Suzuki J."/>
        </authorList>
    </citation>
    <scope>NUCLEOTIDE SEQUENCE</scope>
</reference>
<dbReference type="PANTHER" id="PTHR47697:SF1">
    <property type="entry name" value="OS03G0340700 PROTEIN"/>
    <property type="match status" value="1"/>
</dbReference>
<feature type="region of interest" description="Disordered" evidence="1">
    <location>
        <begin position="20"/>
        <end position="111"/>
    </location>
</feature>
<proteinExistence type="predicted"/>
<dbReference type="AlphaFoldDB" id="A0A1D1XKJ9"/>